<protein>
    <submittedName>
        <fullName evidence="1">Uncharacterized protein</fullName>
    </submittedName>
</protein>
<organism evidence="1 2">
    <name type="scientific">Catenulispora subtropica</name>
    <dbReference type="NCBI Taxonomy" id="450798"/>
    <lineage>
        <taxon>Bacteria</taxon>
        <taxon>Bacillati</taxon>
        <taxon>Actinomycetota</taxon>
        <taxon>Actinomycetes</taxon>
        <taxon>Catenulisporales</taxon>
        <taxon>Catenulisporaceae</taxon>
        <taxon>Catenulispora</taxon>
    </lineage>
</organism>
<keyword evidence="2" id="KW-1185">Reference proteome</keyword>
<name>A0ABN2R457_9ACTN</name>
<dbReference type="EMBL" id="BAAAQM010000009">
    <property type="protein sequence ID" value="GAA1963360.1"/>
    <property type="molecule type" value="Genomic_DNA"/>
</dbReference>
<dbReference type="RefSeq" id="WP_344656711.1">
    <property type="nucleotide sequence ID" value="NZ_BAAAQM010000009.1"/>
</dbReference>
<evidence type="ECO:0000313" key="2">
    <source>
        <dbReference type="Proteomes" id="UP001499854"/>
    </source>
</evidence>
<sequence>MLSRLTDEANPSTPERELVIDLIGLVAVGYRDERDLPFDPDTVFAGAESAESSWEYAEALYGGDDVPEWEIVVVRFPDVAEFAHIAWFRDAYRAAAAEARRFGGWAASPDPAVAEAAAKLIVWFPAA</sequence>
<accession>A0ABN2R457</accession>
<gene>
    <name evidence="1" type="ORF">GCM10009838_20480</name>
</gene>
<dbReference type="Proteomes" id="UP001499854">
    <property type="component" value="Unassembled WGS sequence"/>
</dbReference>
<proteinExistence type="predicted"/>
<comment type="caution">
    <text evidence="1">The sequence shown here is derived from an EMBL/GenBank/DDBJ whole genome shotgun (WGS) entry which is preliminary data.</text>
</comment>
<evidence type="ECO:0000313" key="1">
    <source>
        <dbReference type="EMBL" id="GAA1963360.1"/>
    </source>
</evidence>
<reference evidence="1 2" key="1">
    <citation type="journal article" date="2019" name="Int. J. Syst. Evol. Microbiol.">
        <title>The Global Catalogue of Microorganisms (GCM) 10K type strain sequencing project: providing services to taxonomists for standard genome sequencing and annotation.</title>
        <authorList>
            <consortium name="The Broad Institute Genomics Platform"/>
            <consortium name="The Broad Institute Genome Sequencing Center for Infectious Disease"/>
            <person name="Wu L."/>
            <person name="Ma J."/>
        </authorList>
    </citation>
    <scope>NUCLEOTIDE SEQUENCE [LARGE SCALE GENOMIC DNA]</scope>
    <source>
        <strain evidence="1 2">JCM 16013</strain>
    </source>
</reference>